<dbReference type="SUPFAM" id="SSF54637">
    <property type="entry name" value="Thioesterase/thiol ester dehydrase-isomerase"/>
    <property type="match status" value="1"/>
</dbReference>
<proteinExistence type="predicted"/>
<protein>
    <submittedName>
        <fullName evidence="2">Acyl-CoA dehydrogenase</fullName>
    </submittedName>
</protein>
<feature type="domain" description="FAS1-like dehydratase" evidence="1">
    <location>
        <begin position="69"/>
        <end position="140"/>
    </location>
</feature>
<dbReference type="Proteomes" id="UP000433577">
    <property type="component" value="Chromosome 3"/>
</dbReference>
<accession>A0A7Z2JJ90</accession>
<dbReference type="EMBL" id="CP046915">
    <property type="protein sequence ID" value="QGZ65135.1"/>
    <property type="molecule type" value="Genomic_DNA"/>
</dbReference>
<dbReference type="InterPro" id="IPR052741">
    <property type="entry name" value="Mitochondrial_HTD2"/>
</dbReference>
<name>A0A7Z2JJ90_9BURK</name>
<keyword evidence="3" id="KW-1185">Reference proteome</keyword>
<organism evidence="2 3">
    <name type="scientific">Paraburkholderia acidisoli</name>
    <dbReference type="NCBI Taxonomy" id="2571748"/>
    <lineage>
        <taxon>Bacteria</taxon>
        <taxon>Pseudomonadati</taxon>
        <taxon>Pseudomonadota</taxon>
        <taxon>Betaproteobacteria</taxon>
        <taxon>Burkholderiales</taxon>
        <taxon>Burkholderiaceae</taxon>
        <taxon>Paraburkholderia</taxon>
    </lineage>
</organism>
<dbReference type="Pfam" id="PF13452">
    <property type="entry name" value="FAS1_DH_region"/>
    <property type="match status" value="1"/>
</dbReference>
<dbReference type="InterPro" id="IPR039569">
    <property type="entry name" value="FAS1-like_DH_region"/>
</dbReference>
<reference evidence="2 3" key="1">
    <citation type="submission" date="2019-12" db="EMBL/GenBank/DDBJ databases">
        <title>Paraburkholderia acidiphila 7Q-K02 sp. nov and Paraburkholderia acidisoli DHF22 sp. nov., two strains isolated from forest soil.</title>
        <authorList>
            <person name="Gao Z."/>
            <person name="Qiu L."/>
        </authorList>
    </citation>
    <scope>NUCLEOTIDE SEQUENCE [LARGE SCALE GENOMIC DNA]</scope>
    <source>
        <strain evidence="2 3">DHF22</strain>
    </source>
</reference>
<dbReference type="KEGG" id="pacs:FAZ98_25495"/>
<dbReference type="RefSeq" id="WP_158955261.1">
    <property type="nucleotide sequence ID" value="NZ_CP046915.1"/>
</dbReference>
<dbReference type="Gene3D" id="3.10.129.10">
    <property type="entry name" value="Hotdog Thioesterase"/>
    <property type="match status" value="2"/>
</dbReference>
<dbReference type="OrthoDB" id="7183822at2"/>
<dbReference type="AlphaFoldDB" id="A0A7Z2JJ90"/>
<gene>
    <name evidence="2" type="ORF">FAZ98_25495</name>
</gene>
<evidence type="ECO:0000313" key="3">
    <source>
        <dbReference type="Proteomes" id="UP000433577"/>
    </source>
</evidence>
<dbReference type="GO" id="GO:0019171">
    <property type="term" value="F:(3R)-hydroxyacyl-[acyl-carrier-protein] dehydratase activity"/>
    <property type="evidence" value="ECO:0007669"/>
    <property type="project" value="TreeGrafter"/>
</dbReference>
<dbReference type="PANTHER" id="PTHR28152">
    <property type="entry name" value="HYDROXYACYL-THIOESTER DEHYDRATASE TYPE 2, MITOCHONDRIAL"/>
    <property type="match status" value="1"/>
</dbReference>
<dbReference type="InterPro" id="IPR029069">
    <property type="entry name" value="HotDog_dom_sf"/>
</dbReference>
<dbReference type="PANTHER" id="PTHR28152:SF1">
    <property type="entry name" value="HYDROXYACYL-THIOESTER DEHYDRATASE TYPE 2, MITOCHONDRIAL"/>
    <property type="match status" value="1"/>
</dbReference>
<evidence type="ECO:0000259" key="1">
    <source>
        <dbReference type="Pfam" id="PF13452"/>
    </source>
</evidence>
<evidence type="ECO:0000313" key="2">
    <source>
        <dbReference type="EMBL" id="QGZ65135.1"/>
    </source>
</evidence>
<sequence length="282" mass="31211">MDIDYLKQWIGRSETRTDTIAPTPIDALNALLDRDDAPAAVGDAVPPLWHWMYFLPIVRSSQVGADGHPMRGGFLPPVPLPRRMIAGGRINYTHALRVGDVVTRHARILAVEHKQGRTGDLVFVTVRNEFSTERGMALAEEQDIVYREVTPPGAAPAAPAQLAPASHLWDRKFTPDEVILFKFSALTLNGHRIHYDHPYVTQVEGYPGLIVHGPLIAILLADLVRRHVPQRSVARLTYRGIHPTFNTGPFLLCGSPEGETGALLWSRSLQGELTMQASATFR</sequence>